<dbReference type="AlphaFoldDB" id="A0AAD5Y687"/>
<accession>A0AAD5Y687</accession>
<dbReference type="EMBL" id="JADGKB010000094">
    <property type="protein sequence ID" value="KAJ3254017.1"/>
    <property type="molecule type" value="Genomic_DNA"/>
</dbReference>
<name>A0AAD5Y687_9FUNG</name>
<dbReference type="PANTHER" id="PTHR16255:SF1">
    <property type="entry name" value="REQUIRED FOR MEIOTIC NUCLEAR DIVISION PROTEIN 1 HOMOLOG"/>
    <property type="match status" value="1"/>
</dbReference>
<dbReference type="Pfam" id="PF02582">
    <property type="entry name" value="DUF155"/>
    <property type="match status" value="1"/>
</dbReference>
<protein>
    <recommendedName>
        <fullName evidence="2">DUF155 domain-containing protein</fullName>
    </recommendedName>
</protein>
<gene>
    <name evidence="3" type="ORF">HK103_007556</name>
</gene>
<evidence type="ECO:0000313" key="4">
    <source>
        <dbReference type="Proteomes" id="UP001210925"/>
    </source>
</evidence>
<dbReference type="GO" id="GO:0070131">
    <property type="term" value="P:positive regulation of mitochondrial translation"/>
    <property type="evidence" value="ECO:0007669"/>
    <property type="project" value="TreeGrafter"/>
</dbReference>
<feature type="domain" description="DUF155" evidence="2">
    <location>
        <begin position="89"/>
        <end position="258"/>
    </location>
</feature>
<keyword evidence="4" id="KW-1185">Reference proteome</keyword>
<sequence length="309" mass="35532">MNVLKMINPFGSRFIRPGFRWMTTKRVKSVRDIKHNIVPLEAKKAIGYSTAEYYDSKQLYKLLKEKYSLLPYMADGVYHLQVNNESEAFVFSNGTLVVWGASESETNELLDRVKTVEINSYPKEYEVFNYDIDPENHGRMENDLLVLGNDFPIGKQMFAYSAGISRSVKLASLEVMLEDHLSKNKHIPAILLSGKKLPVNRAKMLKNLGELFHLRSLVNLNSDLLDLPDFCWGSTNMENCFESISRNLDVRPRIAIMNKKLDYANEIAEVIRNHLHEQHSLKLEWAIIILISVEIAFSTLHYLETGSFI</sequence>
<evidence type="ECO:0000256" key="1">
    <source>
        <dbReference type="ARBA" id="ARBA00008306"/>
    </source>
</evidence>
<comment type="similarity">
    <text evidence="1">Belongs to the RMD1/sif2 family.</text>
</comment>
<dbReference type="Proteomes" id="UP001210925">
    <property type="component" value="Unassembled WGS sequence"/>
</dbReference>
<dbReference type="GO" id="GO:0005739">
    <property type="term" value="C:mitochondrion"/>
    <property type="evidence" value="ECO:0007669"/>
    <property type="project" value="UniProtKB-ARBA"/>
</dbReference>
<evidence type="ECO:0000313" key="3">
    <source>
        <dbReference type="EMBL" id="KAJ3254017.1"/>
    </source>
</evidence>
<dbReference type="InterPro" id="IPR051624">
    <property type="entry name" value="RMD1/Sad1-interacting"/>
</dbReference>
<comment type="caution">
    <text evidence="3">The sequence shown here is derived from an EMBL/GenBank/DDBJ whole genome shotgun (WGS) entry which is preliminary data.</text>
</comment>
<organism evidence="3 4">
    <name type="scientific">Boothiomyces macroporosus</name>
    <dbReference type="NCBI Taxonomy" id="261099"/>
    <lineage>
        <taxon>Eukaryota</taxon>
        <taxon>Fungi</taxon>
        <taxon>Fungi incertae sedis</taxon>
        <taxon>Chytridiomycota</taxon>
        <taxon>Chytridiomycota incertae sedis</taxon>
        <taxon>Chytridiomycetes</taxon>
        <taxon>Rhizophydiales</taxon>
        <taxon>Terramycetaceae</taxon>
        <taxon>Boothiomyces</taxon>
    </lineage>
</organism>
<reference evidence="3" key="1">
    <citation type="submission" date="2020-05" db="EMBL/GenBank/DDBJ databases">
        <title>Phylogenomic resolution of chytrid fungi.</title>
        <authorList>
            <person name="Stajich J.E."/>
            <person name="Amses K."/>
            <person name="Simmons R."/>
            <person name="Seto K."/>
            <person name="Myers J."/>
            <person name="Bonds A."/>
            <person name="Quandt C.A."/>
            <person name="Barry K."/>
            <person name="Liu P."/>
            <person name="Grigoriev I."/>
            <person name="Longcore J.E."/>
            <person name="James T.Y."/>
        </authorList>
    </citation>
    <scope>NUCLEOTIDE SEQUENCE</scope>
    <source>
        <strain evidence="3">PLAUS21</strain>
    </source>
</reference>
<dbReference type="InterPro" id="IPR003734">
    <property type="entry name" value="DUF155"/>
</dbReference>
<proteinExistence type="inferred from homology"/>
<dbReference type="PANTHER" id="PTHR16255">
    <property type="entry name" value="REQUIRED FOR MEIOTIC NUCLEAR DIVISION PROTEIN 1 HOMOLOG"/>
    <property type="match status" value="1"/>
</dbReference>
<evidence type="ECO:0000259" key="2">
    <source>
        <dbReference type="Pfam" id="PF02582"/>
    </source>
</evidence>